<dbReference type="Gene3D" id="3.30.70.940">
    <property type="entry name" value="NusG, N-terminal domain"/>
    <property type="match status" value="1"/>
</dbReference>
<keyword evidence="4" id="KW-1185">Reference proteome</keyword>
<comment type="caution">
    <text evidence="3">The sequence shown here is derived from an EMBL/GenBank/DDBJ whole genome shotgun (WGS) entry which is preliminary data.</text>
</comment>
<dbReference type="Pfam" id="PF02357">
    <property type="entry name" value="NusG"/>
    <property type="match status" value="1"/>
</dbReference>
<dbReference type="SUPFAM" id="SSF82679">
    <property type="entry name" value="N-utilization substance G protein NusG, N-terminal domain"/>
    <property type="match status" value="1"/>
</dbReference>
<dbReference type="GO" id="GO:0006354">
    <property type="term" value="P:DNA-templated transcription elongation"/>
    <property type="evidence" value="ECO:0007669"/>
    <property type="project" value="InterPro"/>
</dbReference>
<reference evidence="3 4" key="1">
    <citation type="submission" date="2020-08" db="EMBL/GenBank/DDBJ databases">
        <title>Genomic Encyclopedia of Type Strains, Phase IV (KMG-IV): sequencing the most valuable type-strain genomes for metagenomic binning, comparative biology and taxonomic classification.</title>
        <authorList>
            <person name="Goeker M."/>
        </authorList>
    </citation>
    <scope>NUCLEOTIDE SEQUENCE [LARGE SCALE GENOMIC DNA]</scope>
    <source>
        <strain evidence="3 4">DSM 102238</strain>
    </source>
</reference>
<dbReference type="RefSeq" id="WP_183197902.1">
    <property type="nucleotide sequence ID" value="NZ_JACIEK010000001.1"/>
</dbReference>
<dbReference type="EMBL" id="JACIEK010000001">
    <property type="protein sequence ID" value="MBB3996893.1"/>
    <property type="molecule type" value="Genomic_DNA"/>
</dbReference>
<organism evidence="3 4">
    <name type="scientific">Aureimonas pseudogalii</name>
    <dbReference type="NCBI Taxonomy" id="1744844"/>
    <lineage>
        <taxon>Bacteria</taxon>
        <taxon>Pseudomonadati</taxon>
        <taxon>Pseudomonadota</taxon>
        <taxon>Alphaproteobacteria</taxon>
        <taxon>Hyphomicrobiales</taxon>
        <taxon>Aurantimonadaceae</taxon>
        <taxon>Aureimonas</taxon>
    </lineage>
</organism>
<accession>A0A7W6E8X7</accession>
<sequence length="237" mass="26095">MTKAVASLASETIEIIQEKAKFGMKASFPTLAEQAAWLERGETWVAPYAKPRLVEQGGETVWFVVKTNPRCEERVTAGLLARGFQAHLPRGVKHMWRRHKRTKTAVSFPLLTGYLFAGLSVDSPSFYDLRQVDGVHSVLGRRMDDLSAPERSRYVPIAAGIVDAFRAIEAAGVVGTLEEEGVRFQPGDTVTVKDGPLRGVTFVFDDYFGKHSAKVIPNICGALHPIKIDVANLKLFA</sequence>
<proteinExistence type="predicted"/>
<evidence type="ECO:0000256" key="1">
    <source>
        <dbReference type="ARBA" id="ARBA00023163"/>
    </source>
</evidence>
<dbReference type="AlphaFoldDB" id="A0A7W6E8X7"/>
<keyword evidence="1" id="KW-0804">Transcription</keyword>
<evidence type="ECO:0000313" key="4">
    <source>
        <dbReference type="Proteomes" id="UP000542776"/>
    </source>
</evidence>
<evidence type="ECO:0000313" key="3">
    <source>
        <dbReference type="EMBL" id="MBB3996893.1"/>
    </source>
</evidence>
<name>A0A7W6E8X7_9HYPH</name>
<gene>
    <name evidence="3" type="ORF">GGR04_000714</name>
</gene>
<protein>
    <submittedName>
        <fullName evidence="3">Transcription antitermination factor NusG</fullName>
    </submittedName>
</protein>
<evidence type="ECO:0000259" key="2">
    <source>
        <dbReference type="Pfam" id="PF02357"/>
    </source>
</evidence>
<feature type="domain" description="NusG-like N-terminal" evidence="2">
    <location>
        <begin position="62"/>
        <end position="141"/>
    </location>
</feature>
<dbReference type="Proteomes" id="UP000542776">
    <property type="component" value="Unassembled WGS sequence"/>
</dbReference>
<dbReference type="InterPro" id="IPR006645">
    <property type="entry name" value="NGN-like_dom"/>
</dbReference>
<dbReference type="InterPro" id="IPR036735">
    <property type="entry name" value="NGN_dom_sf"/>
</dbReference>